<dbReference type="EMBL" id="LODT01000001">
    <property type="protein sequence ID" value="KYR02744.1"/>
    <property type="molecule type" value="Genomic_DNA"/>
</dbReference>
<sequence length="85" mass="9456">MSTNATSKTMESCVAVEEAESEYSNEKEQKLKIDIQISKSPVQSETGDEEVTPGGELPDVGKMVRKIKTLKKKISVIEHRSIFNN</sequence>
<gene>
    <name evidence="2" type="ORF">DLAC_11435</name>
</gene>
<keyword evidence="3" id="KW-1185">Reference proteome</keyword>
<evidence type="ECO:0000313" key="2">
    <source>
        <dbReference type="EMBL" id="KYR02744.1"/>
    </source>
</evidence>
<dbReference type="InParanoid" id="A0A152A950"/>
<evidence type="ECO:0000313" key="3">
    <source>
        <dbReference type="Proteomes" id="UP000076078"/>
    </source>
</evidence>
<evidence type="ECO:0000256" key="1">
    <source>
        <dbReference type="SAM" id="MobiDB-lite"/>
    </source>
</evidence>
<name>A0A152A950_TIELA</name>
<dbReference type="AlphaFoldDB" id="A0A152A950"/>
<accession>A0A152A950</accession>
<protein>
    <submittedName>
        <fullName evidence="2">Uncharacterized protein</fullName>
    </submittedName>
</protein>
<proteinExistence type="predicted"/>
<organism evidence="2 3">
    <name type="scientific">Tieghemostelium lacteum</name>
    <name type="common">Slime mold</name>
    <name type="synonym">Dictyostelium lacteum</name>
    <dbReference type="NCBI Taxonomy" id="361077"/>
    <lineage>
        <taxon>Eukaryota</taxon>
        <taxon>Amoebozoa</taxon>
        <taxon>Evosea</taxon>
        <taxon>Eumycetozoa</taxon>
        <taxon>Dictyostelia</taxon>
        <taxon>Dictyosteliales</taxon>
        <taxon>Raperosteliaceae</taxon>
        <taxon>Tieghemostelium</taxon>
    </lineage>
</organism>
<dbReference type="Proteomes" id="UP000076078">
    <property type="component" value="Unassembled WGS sequence"/>
</dbReference>
<reference evidence="2 3" key="1">
    <citation type="submission" date="2015-12" db="EMBL/GenBank/DDBJ databases">
        <title>Dictyostelia acquired genes for synthesis and detection of signals that induce cell-type specialization by lateral gene transfer from prokaryotes.</title>
        <authorList>
            <person name="Gloeckner G."/>
            <person name="Schaap P."/>
        </authorList>
    </citation>
    <scope>NUCLEOTIDE SEQUENCE [LARGE SCALE GENOMIC DNA]</scope>
    <source>
        <strain evidence="2 3">TK</strain>
    </source>
</reference>
<feature type="region of interest" description="Disordered" evidence="1">
    <location>
        <begin position="39"/>
        <end position="59"/>
    </location>
</feature>
<comment type="caution">
    <text evidence="2">The sequence shown here is derived from an EMBL/GenBank/DDBJ whole genome shotgun (WGS) entry which is preliminary data.</text>
</comment>